<comment type="caution">
    <text evidence="2">The sequence shown here is derived from an EMBL/GenBank/DDBJ whole genome shotgun (WGS) entry which is preliminary data.</text>
</comment>
<sequence>MLAQRSSTSTLSPLNESSLAFTKSLRIRHLWLREKLHTSQRARKKVYRDGGEIEQQGYTQVPNASGCFIGLSVLQRYEELGQKSGQPSRPEGHSRPYPRLYIPPTAPQQHFAITNYFTTKRTSRARSRGYLYTLLPEQFL</sequence>
<name>A0ABD2WCI2_9HYME</name>
<reference evidence="2 3" key="1">
    <citation type="journal article" date="2024" name="bioRxiv">
        <title>A reference genome for Trichogramma kaykai: A tiny desert-dwelling parasitoid wasp with competing sex-ratio distorters.</title>
        <authorList>
            <person name="Culotta J."/>
            <person name="Lindsey A.R."/>
        </authorList>
    </citation>
    <scope>NUCLEOTIDE SEQUENCE [LARGE SCALE GENOMIC DNA]</scope>
    <source>
        <strain evidence="2 3">KSX58</strain>
    </source>
</reference>
<evidence type="ECO:0000313" key="3">
    <source>
        <dbReference type="Proteomes" id="UP001627154"/>
    </source>
</evidence>
<dbReference type="Proteomes" id="UP001627154">
    <property type="component" value="Unassembled WGS sequence"/>
</dbReference>
<evidence type="ECO:0000256" key="1">
    <source>
        <dbReference type="SAM" id="MobiDB-lite"/>
    </source>
</evidence>
<evidence type="ECO:0000313" key="2">
    <source>
        <dbReference type="EMBL" id="KAL3390251.1"/>
    </source>
</evidence>
<feature type="region of interest" description="Disordered" evidence="1">
    <location>
        <begin position="80"/>
        <end position="99"/>
    </location>
</feature>
<accession>A0ABD2WCI2</accession>
<keyword evidence="3" id="KW-1185">Reference proteome</keyword>
<dbReference type="AlphaFoldDB" id="A0ABD2WCI2"/>
<organism evidence="2 3">
    <name type="scientific">Trichogramma kaykai</name>
    <dbReference type="NCBI Taxonomy" id="54128"/>
    <lineage>
        <taxon>Eukaryota</taxon>
        <taxon>Metazoa</taxon>
        <taxon>Ecdysozoa</taxon>
        <taxon>Arthropoda</taxon>
        <taxon>Hexapoda</taxon>
        <taxon>Insecta</taxon>
        <taxon>Pterygota</taxon>
        <taxon>Neoptera</taxon>
        <taxon>Endopterygota</taxon>
        <taxon>Hymenoptera</taxon>
        <taxon>Apocrita</taxon>
        <taxon>Proctotrupomorpha</taxon>
        <taxon>Chalcidoidea</taxon>
        <taxon>Trichogrammatidae</taxon>
        <taxon>Trichogramma</taxon>
    </lineage>
</organism>
<dbReference type="EMBL" id="JBJJXI010000120">
    <property type="protein sequence ID" value="KAL3390251.1"/>
    <property type="molecule type" value="Genomic_DNA"/>
</dbReference>
<protein>
    <submittedName>
        <fullName evidence="2">Uncharacterized protein</fullName>
    </submittedName>
</protein>
<gene>
    <name evidence="2" type="ORF">TKK_014795</name>
</gene>
<proteinExistence type="predicted"/>